<sequence>MWKLPLILILSACSSLSFATDIRGTWKQIDDKTGSPKAFIQIRQEKDGNYIGKIIKVTPRPGYVPKETCINCPAPYNNKPILGLDIIHDLKSMGNDSYGGGKILDPLTGKIYSLKGKLLSNGRLLQLRGYLGISTLGRTQVWIREN</sequence>
<organism evidence="3 4">
    <name type="scientific">Acinetobacter brisouii CIP 110357</name>
    <dbReference type="NCBI Taxonomy" id="1341683"/>
    <lineage>
        <taxon>Bacteria</taxon>
        <taxon>Pseudomonadati</taxon>
        <taxon>Pseudomonadota</taxon>
        <taxon>Gammaproteobacteria</taxon>
        <taxon>Moraxellales</taxon>
        <taxon>Moraxellaceae</taxon>
        <taxon>Acinetobacter</taxon>
    </lineage>
</organism>
<gene>
    <name evidence="3" type="ORF">P255_02184</name>
</gene>
<reference evidence="3 4" key="1">
    <citation type="submission" date="2013-10" db="EMBL/GenBank/DDBJ databases">
        <title>The Genome Sequence of Acinetobacter brisouii CIP 110357.</title>
        <authorList>
            <consortium name="The Broad Institute Genomics Platform"/>
            <consortium name="The Broad Institute Genome Sequencing Center for Infectious Disease"/>
            <person name="Cerqueira G."/>
            <person name="Feldgarden M."/>
            <person name="Courvalin P."/>
            <person name="Grillot-Courvalin C."/>
            <person name="Clermont D."/>
            <person name="Rocha E."/>
            <person name="Yoon E.-J."/>
            <person name="Nemec A."/>
            <person name="Young S.K."/>
            <person name="Zeng Q."/>
            <person name="Gargeya S."/>
            <person name="Fitzgerald M."/>
            <person name="Abouelleil A."/>
            <person name="Alvarado L."/>
            <person name="Berlin A.M."/>
            <person name="Chapman S.B."/>
            <person name="Gainer-Dewar J."/>
            <person name="Goldberg J."/>
            <person name="Gnerre S."/>
            <person name="Griggs A."/>
            <person name="Gujja S."/>
            <person name="Hansen M."/>
            <person name="Howarth C."/>
            <person name="Imamovic A."/>
            <person name="Ireland A."/>
            <person name="Larimer J."/>
            <person name="McCowan C."/>
            <person name="Murphy C."/>
            <person name="Pearson M."/>
            <person name="Poon T.W."/>
            <person name="Priest M."/>
            <person name="Roberts A."/>
            <person name="Saif S."/>
            <person name="Shea T."/>
            <person name="Sykes S."/>
            <person name="Wortman J."/>
            <person name="Nusbaum C."/>
            <person name="Birren B."/>
        </authorList>
    </citation>
    <scope>NUCLEOTIDE SEQUENCE [LARGE SCALE GENOMIC DNA]</scope>
    <source>
        <strain evidence="3 4">CIP 110357</strain>
    </source>
</reference>
<feature type="domain" description="DUF2147" evidence="2">
    <location>
        <begin position="24"/>
        <end position="144"/>
    </location>
</feature>
<evidence type="ECO:0000313" key="3">
    <source>
        <dbReference type="EMBL" id="ESK51656.1"/>
    </source>
</evidence>
<evidence type="ECO:0000313" key="4">
    <source>
        <dbReference type="Proteomes" id="UP000018418"/>
    </source>
</evidence>
<dbReference type="HOGENOM" id="CLU_108869_0_1_6"/>
<dbReference type="OrthoDB" id="9814399at2"/>
<dbReference type="AlphaFoldDB" id="V2USR0"/>
<accession>V2USR0</accession>
<evidence type="ECO:0000259" key="2">
    <source>
        <dbReference type="Pfam" id="PF09917"/>
    </source>
</evidence>
<dbReference type="EMBL" id="AYEU01000006">
    <property type="protein sequence ID" value="ESK51656.1"/>
    <property type="molecule type" value="Genomic_DNA"/>
</dbReference>
<dbReference type="Pfam" id="PF09917">
    <property type="entry name" value="DUF2147"/>
    <property type="match status" value="1"/>
</dbReference>
<proteinExistence type="predicted"/>
<keyword evidence="4" id="KW-1185">Reference proteome</keyword>
<dbReference type="RefSeq" id="WP_004902055.1">
    <property type="nucleotide sequence ID" value="NZ_BBTI01000022.1"/>
</dbReference>
<comment type="caution">
    <text evidence="3">The sequence shown here is derived from an EMBL/GenBank/DDBJ whole genome shotgun (WGS) entry which is preliminary data.</text>
</comment>
<dbReference type="PATRIC" id="fig|1341683.3.peg.2159"/>
<dbReference type="InterPro" id="IPR019223">
    <property type="entry name" value="DUF2147"/>
</dbReference>
<dbReference type="PANTHER" id="PTHR36919:SF3">
    <property type="entry name" value="BLL5882 PROTEIN"/>
    <property type="match status" value="1"/>
</dbReference>
<evidence type="ECO:0000256" key="1">
    <source>
        <dbReference type="SAM" id="SignalP"/>
    </source>
</evidence>
<keyword evidence="1" id="KW-0732">Signal</keyword>
<protein>
    <recommendedName>
        <fullName evidence="2">DUF2147 domain-containing protein</fullName>
    </recommendedName>
</protein>
<feature type="signal peptide" evidence="1">
    <location>
        <begin position="1"/>
        <end position="19"/>
    </location>
</feature>
<feature type="chain" id="PRO_5004710350" description="DUF2147 domain-containing protein" evidence="1">
    <location>
        <begin position="20"/>
        <end position="146"/>
    </location>
</feature>
<dbReference type="Gene3D" id="2.40.128.520">
    <property type="match status" value="1"/>
</dbReference>
<dbReference type="PANTHER" id="PTHR36919">
    <property type="entry name" value="BLR1215 PROTEIN"/>
    <property type="match status" value="1"/>
</dbReference>
<name>V2USR0_9GAMM</name>
<dbReference type="STRING" id="396323.VH98_13505"/>
<dbReference type="Proteomes" id="UP000018418">
    <property type="component" value="Unassembled WGS sequence"/>
</dbReference>